<evidence type="ECO:0000313" key="2">
    <source>
        <dbReference type="Proteomes" id="UP001146120"/>
    </source>
</evidence>
<keyword evidence="2" id="KW-1185">Reference proteome</keyword>
<protein>
    <recommendedName>
        <fullName evidence="3">Replication protein A C-terminal domain-containing protein</fullName>
    </recommendedName>
</protein>
<dbReference type="Proteomes" id="UP001146120">
    <property type="component" value="Unassembled WGS sequence"/>
</dbReference>
<organism evidence="1 2">
    <name type="scientific">Lagenidium giganteum</name>
    <dbReference type="NCBI Taxonomy" id="4803"/>
    <lineage>
        <taxon>Eukaryota</taxon>
        <taxon>Sar</taxon>
        <taxon>Stramenopiles</taxon>
        <taxon>Oomycota</taxon>
        <taxon>Peronosporomycetes</taxon>
        <taxon>Pythiales</taxon>
        <taxon>Pythiaceae</taxon>
    </lineage>
</organism>
<accession>A0AAV2ZDM0</accession>
<gene>
    <name evidence="1" type="ORF">N0F65_002840</name>
</gene>
<reference evidence="1" key="1">
    <citation type="submission" date="2022-11" db="EMBL/GenBank/DDBJ databases">
        <authorList>
            <person name="Morgan W.R."/>
            <person name="Tartar A."/>
        </authorList>
    </citation>
    <scope>NUCLEOTIDE SEQUENCE</scope>
    <source>
        <strain evidence="1">ARSEF 373</strain>
    </source>
</reference>
<dbReference type="EMBL" id="DAKRPA010000019">
    <property type="protein sequence ID" value="DBA03432.1"/>
    <property type="molecule type" value="Genomic_DNA"/>
</dbReference>
<dbReference type="SUPFAM" id="SSF88697">
    <property type="entry name" value="PUA domain-like"/>
    <property type="match status" value="1"/>
</dbReference>
<name>A0AAV2ZDM0_9STRA</name>
<dbReference type="AlphaFoldDB" id="A0AAV2ZDM0"/>
<proteinExistence type="predicted"/>
<sequence>MLHLTTATATNDPCMGAAFRLRFGSVLFRKVDCIGELVDGRAMSASASNMMAKRWIRAIRIVVVEDANAETLRSLEIIQLCATAYQSTTSQWHEAYCVPPLLPFPAPDEASERKHSGQKRKHLSSSLDSAVAVLLPVAPILRPSTSETATLSPEHNLTVSSTELTQISEGLKTLEIRLNMAPYSIIRTGDHVTFNRTVQTTVTGVRKYSVLDSIIETENLAGILPNATALFVGGTTLSSKAAVMRWLRQFFSVQEEEQYGLVVLQLQVAKQTTAAPVSAEEMCIFEHMQRLGGRGVALSDLQTVLPAHCTDKITEALVNLQMDGVVYEAHGKYLLL</sequence>
<dbReference type="InterPro" id="IPR015947">
    <property type="entry name" value="PUA-like_sf"/>
</dbReference>
<evidence type="ECO:0000313" key="1">
    <source>
        <dbReference type="EMBL" id="DBA03432.1"/>
    </source>
</evidence>
<reference evidence="1" key="2">
    <citation type="journal article" date="2023" name="Microbiol Resour">
        <title>Decontamination and Annotation of the Draft Genome Sequence of the Oomycete Lagenidium giganteum ARSEF 373.</title>
        <authorList>
            <person name="Morgan W.R."/>
            <person name="Tartar A."/>
        </authorList>
    </citation>
    <scope>NUCLEOTIDE SEQUENCE</scope>
    <source>
        <strain evidence="1">ARSEF 373</strain>
    </source>
</reference>
<dbReference type="Gene3D" id="2.30.130.30">
    <property type="entry name" value="Hypothetical protein"/>
    <property type="match status" value="1"/>
</dbReference>
<comment type="caution">
    <text evidence="1">The sequence shown here is derived from an EMBL/GenBank/DDBJ whole genome shotgun (WGS) entry which is preliminary data.</text>
</comment>
<evidence type="ECO:0008006" key="3">
    <source>
        <dbReference type="Google" id="ProtNLM"/>
    </source>
</evidence>